<dbReference type="EMBL" id="CP027669">
    <property type="protein sequence ID" value="AVO41890.1"/>
    <property type="molecule type" value="Genomic_DNA"/>
</dbReference>
<reference evidence="14 15" key="1">
    <citation type="submission" date="2018-03" db="EMBL/GenBank/DDBJ databases">
        <title>Genome sequencing of Simplicispira sp.</title>
        <authorList>
            <person name="Kim S.-J."/>
            <person name="Heo J."/>
            <person name="Kwon S.-W."/>
        </authorList>
    </citation>
    <scope>NUCLEOTIDE SEQUENCE [LARGE SCALE GENOMIC DNA]</scope>
    <source>
        <strain evidence="14 15">SC1-8</strain>
    </source>
</reference>
<gene>
    <name evidence="14" type="ORF">C6571_11905</name>
</gene>
<evidence type="ECO:0000256" key="9">
    <source>
        <dbReference type="ARBA" id="ARBA00033063"/>
    </source>
</evidence>
<evidence type="ECO:0000256" key="3">
    <source>
        <dbReference type="ARBA" id="ARBA00015419"/>
    </source>
</evidence>
<dbReference type="AlphaFoldDB" id="A0A2S0N168"/>
<dbReference type="GO" id="GO:0009279">
    <property type="term" value="C:cell outer membrane"/>
    <property type="evidence" value="ECO:0007669"/>
    <property type="project" value="UniProtKB-SubCell"/>
</dbReference>
<evidence type="ECO:0000256" key="6">
    <source>
        <dbReference type="ARBA" id="ARBA00022729"/>
    </source>
</evidence>
<evidence type="ECO:0000256" key="8">
    <source>
        <dbReference type="ARBA" id="ARBA00023237"/>
    </source>
</evidence>
<evidence type="ECO:0000259" key="12">
    <source>
        <dbReference type="Pfam" id="PF07244"/>
    </source>
</evidence>
<feature type="domain" description="POTRA" evidence="12">
    <location>
        <begin position="229"/>
        <end position="302"/>
    </location>
</feature>
<evidence type="ECO:0000256" key="1">
    <source>
        <dbReference type="ARBA" id="ARBA00004442"/>
    </source>
</evidence>
<protein>
    <recommendedName>
        <fullName evidence="3">Translocation and assembly module subunit TamA</fullName>
    </recommendedName>
    <alternativeName>
        <fullName evidence="9">Autotransporter assembly factor TamA</fullName>
    </alternativeName>
</protein>
<dbReference type="InterPro" id="IPR035243">
    <property type="entry name" value="TamA_POTRA_Dom_1"/>
</dbReference>
<dbReference type="KEGG" id="simp:C6571_11905"/>
<dbReference type="Gene3D" id="3.10.20.310">
    <property type="entry name" value="membrane protein fhac"/>
    <property type="match status" value="2"/>
</dbReference>
<comment type="subunit">
    <text evidence="10">Interacts with TamB to form the translocation and assembly module (TAM).</text>
</comment>
<evidence type="ECO:0000313" key="14">
    <source>
        <dbReference type="EMBL" id="AVO41890.1"/>
    </source>
</evidence>
<sequence>MPHSCAASARRLAWLFSLVFACTLSGCGLLSPKKDESPANAALSNGAVAFTLQVRAPEDVRDYLEKHLELQRFRAFSDLQERELSRLLGAADANARELLATLGYFSPDIQIDLTETPDAARAPRAVVVTIDPGERTHVESLDLEFHGDIEQGHAGQTTTRQEARARAAWTLSPGQPFTQEAWDDAKKGALRALQKQRYPTASISNSRAEIDADTHQAALSATFDSGPAYRFGPLHLKGMERYDAEGIKHIARLPTGGEYDEGELLDAQQRLASSGYFDAVFLTLAPDAEPADAAPITAQVREAPLQKAVFGIGVSTDSGLRLSLDHTHNRLPWLGWRALSKLSFDNKAKRIGTEWTALPGANGWRWVAGAQLQRETTGDYEVNGTRLRFGRSQSTDHIDRNYALQYDSAVSQGAMAPPDSTALSVNTGWTGRYFDNDTAPTSGWGVATELGVGMTLRPERDPFVRALARWLYFRPLGKVTAPDGSSRRARVALRSELGAVLARAGAQIPVTQLFLTGGDTTVRGYSLRSIGARTENKQLYGGRYLAVASAEWQLPLVFGGTVSDFESAVFVDVGAVADRVADLHARVGVGAGLRWRSPVGPLQADLAYGVQARQLRLHLRLGFTF</sequence>
<dbReference type="Proteomes" id="UP000239326">
    <property type="component" value="Chromosome"/>
</dbReference>
<evidence type="ECO:0000313" key="15">
    <source>
        <dbReference type="Proteomes" id="UP000239326"/>
    </source>
</evidence>
<comment type="subcellular location">
    <subcellularLocation>
        <location evidence="1">Cell outer membrane</location>
    </subcellularLocation>
</comment>
<organism evidence="14 15">
    <name type="scientific">Simplicispira suum</name>
    <dbReference type="NCBI Taxonomy" id="2109915"/>
    <lineage>
        <taxon>Bacteria</taxon>
        <taxon>Pseudomonadati</taxon>
        <taxon>Pseudomonadota</taxon>
        <taxon>Betaproteobacteria</taxon>
        <taxon>Burkholderiales</taxon>
        <taxon>Comamonadaceae</taxon>
        <taxon>Simplicispira</taxon>
    </lineage>
</organism>
<dbReference type="Pfam" id="PF07244">
    <property type="entry name" value="POTRA"/>
    <property type="match status" value="1"/>
</dbReference>
<dbReference type="Pfam" id="PF01103">
    <property type="entry name" value="Omp85"/>
    <property type="match status" value="1"/>
</dbReference>
<dbReference type="Gene3D" id="2.40.160.50">
    <property type="entry name" value="membrane protein fhac: a member of the omp85/tpsb transporter family"/>
    <property type="match status" value="1"/>
</dbReference>
<evidence type="ECO:0000259" key="11">
    <source>
        <dbReference type="Pfam" id="PF01103"/>
    </source>
</evidence>
<keyword evidence="4" id="KW-1134">Transmembrane beta strand</keyword>
<dbReference type="InterPro" id="IPR010827">
    <property type="entry name" value="BamA/TamA_POTRA"/>
</dbReference>
<comment type="similarity">
    <text evidence="2">Belongs to the TamA family.</text>
</comment>
<dbReference type="PANTHER" id="PTHR12815:SF47">
    <property type="entry name" value="TRANSLOCATION AND ASSEMBLY MODULE SUBUNIT TAMA"/>
    <property type="match status" value="1"/>
</dbReference>
<feature type="domain" description="TamA POTRA" evidence="13">
    <location>
        <begin position="58"/>
        <end position="132"/>
    </location>
</feature>
<keyword evidence="5" id="KW-0812">Transmembrane</keyword>
<proteinExistence type="inferred from homology"/>
<evidence type="ECO:0000256" key="4">
    <source>
        <dbReference type="ARBA" id="ARBA00022452"/>
    </source>
</evidence>
<name>A0A2S0N168_9BURK</name>
<dbReference type="RefSeq" id="WP_106446867.1">
    <property type="nucleotide sequence ID" value="NZ_CP027669.1"/>
</dbReference>
<evidence type="ECO:0000259" key="13">
    <source>
        <dbReference type="Pfam" id="PF17243"/>
    </source>
</evidence>
<keyword evidence="7" id="KW-0472">Membrane</keyword>
<evidence type="ECO:0000256" key="2">
    <source>
        <dbReference type="ARBA" id="ARBA00010248"/>
    </source>
</evidence>
<keyword evidence="15" id="KW-1185">Reference proteome</keyword>
<dbReference type="PANTHER" id="PTHR12815">
    <property type="entry name" value="SORTING AND ASSEMBLY MACHINERY SAMM50 PROTEIN FAMILY MEMBER"/>
    <property type="match status" value="1"/>
</dbReference>
<evidence type="ECO:0000256" key="5">
    <source>
        <dbReference type="ARBA" id="ARBA00022692"/>
    </source>
</evidence>
<accession>A0A2S0N168</accession>
<keyword evidence="8" id="KW-0998">Cell outer membrane</keyword>
<dbReference type="OrthoDB" id="9769707at2"/>
<keyword evidence="6" id="KW-0732">Signal</keyword>
<dbReference type="InterPro" id="IPR039910">
    <property type="entry name" value="D15-like"/>
</dbReference>
<dbReference type="Pfam" id="PF17243">
    <property type="entry name" value="POTRA_TamA_1"/>
    <property type="match status" value="1"/>
</dbReference>
<feature type="domain" description="Bacterial surface antigen (D15)" evidence="11">
    <location>
        <begin position="385"/>
        <end position="625"/>
    </location>
</feature>
<dbReference type="InterPro" id="IPR000184">
    <property type="entry name" value="Bac_surfAg_D15"/>
</dbReference>
<evidence type="ECO:0000256" key="7">
    <source>
        <dbReference type="ARBA" id="ARBA00023136"/>
    </source>
</evidence>
<evidence type="ECO:0000256" key="10">
    <source>
        <dbReference type="ARBA" id="ARBA00093548"/>
    </source>
</evidence>